<dbReference type="InterPro" id="IPR017930">
    <property type="entry name" value="Myb_dom"/>
</dbReference>
<dbReference type="InterPro" id="IPR050560">
    <property type="entry name" value="MYB_TF"/>
</dbReference>
<feature type="region of interest" description="Disordered" evidence="2">
    <location>
        <begin position="156"/>
        <end position="184"/>
    </location>
</feature>
<feature type="region of interest" description="Disordered" evidence="2">
    <location>
        <begin position="837"/>
        <end position="901"/>
    </location>
</feature>
<dbReference type="EMBL" id="JAEHOE010000109">
    <property type="protein sequence ID" value="KAG2486650.1"/>
    <property type="molecule type" value="Genomic_DNA"/>
</dbReference>
<protein>
    <recommendedName>
        <fullName evidence="7">Myb-like domain-containing protein</fullName>
    </recommendedName>
</protein>
<gene>
    <name evidence="5" type="ORF">HYH03_014706</name>
</gene>
<dbReference type="AlphaFoldDB" id="A0A835XTJ5"/>
<feature type="compositionally biased region" description="Low complexity" evidence="2">
    <location>
        <begin position="319"/>
        <end position="348"/>
    </location>
</feature>
<dbReference type="GO" id="GO:0000978">
    <property type="term" value="F:RNA polymerase II cis-regulatory region sequence-specific DNA binding"/>
    <property type="evidence" value="ECO:0007669"/>
    <property type="project" value="TreeGrafter"/>
</dbReference>
<keyword evidence="6" id="KW-1185">Reference proteome</keyword>
<feature type="compositionally biased region" description="Low complexity" evidence="2">
    <location>
        <begin position="942"/>
        <end position="970"/>
    </location>
</feature>
<dbReference type="Proteomes" id="UP000612055">
    <property type="component" value="Unassembled WGS sequence"/>
</dbReference>
<feature type="domain" description="HTH myb-type" evidence="4">
    <location>
        <begin position="24"/>
        <end position="78"/>
    </location>
</feature>
<evidence type="ECO:0000259" key="3">
    <source>
        <dbReference type="PROSITE" id="PS50090"/>
    </source>
</evidence>
<feature type="compositionally biased region" description="Low complexity" evidence="2">
    <location>
        <begin position="516"/>
        <end position="533"/>
    </location>
</feature>
<dbReference type="Gene3D" id="1.10.10.60">
    <property type="entry name" value="Homeodomain-like"/>
    <property type="match status" value="1"/>
</dbReference>
<evidence type="ECO:0000259" key="4">
    <source>
        <dbReference type="PROSITE" id="PS51294"/>
    </source>
</evidence>
<name>A0A835XTJ5_9CHLO</name>
<feature type="compositionally biased region" description="Low complexity" evidence="2">
    <location>
        <begin position="1024"/>
        <end position="1049"/>
    </location>
</feature>
<dbReference type="SMART" id="SM00717">
    <property type="entry name" value="SANT"/>
    <property type="match status" value="1"/>
</dbReference>
<comment type="caution">
    <text evidence="5">The sequence shown here is derived from an EMBL/GenBank/DDBJ whole genome shotgun (WGS) entry which is preliminary data.</text>
</comment>
<evidence type="ECO:0008006" key="7">
    <source>
        <dbReference type="Google" id="ProtNLM"/>
    </source>
</evidence>
<feature type="coiled-coil region" evidence="1">
    <location>
        <begin position="792"/>
        <end position="823"/>
    </location>
</feature>
<feature type="compositionally biased region" description="Low complexity" evidence="2">
    <location>
        <begin position="641"/>
        <end position="664"/>
    </location>
</feature>
<dbReference type="PANTHER" id="PTHR45614">
    <property type="entry name" value="MYB PROTEIN-RELATED"/>
    <property type="match status" value="1"/>
</dbReference>
<feature type="domain" description="Myb-like" evidence="3">
    <location>
        <begin position="24"/>
        <end position="74"/>
    </location>
</feature>
<feature type="compositionally biased region" description="Polar residues" evidence="2">
    <location>
        <begin position="446"/>
        <end position="460"/>
    </location>
</feature>
<evidence type="ECO:0000256" key="2">
    <source>
        <dbReference type="SAM" id="MobiDB-lite"/>
    </source>
</evidence>
<feature type="compositionally biased region" description="Basic and acidic residues" evidence="2">
    <location>
        <begin position="1074"/>
        <end position="1091"/>
    </location>
</feature>
<feature type="compositionally biased region" description="Gly residues" evidence="2">
    <location>
        <begin position="292"/>
        <end position="303"/>
    </location>
</feature>
<feature type="compositionally biased region" description="Low complexity" evidence="2">
    <location>
        <begin position="864"/>
        <end position="888"/>
    </location>
</feature>
<feature type="region of interest" description="Disordered" evidence="2">
    <location>
        <begin position="627"/>
        <end position="736"/>
    </location>
</feature>
<evidence type="ECO:0000313" key="6">
    <source>
        <dbReference type="Proteomes" id="UP000612055"/>
    </source>
</evidence>
<feature type="region of interest" description="Disordered" evidence="2">
    <location>
        <begin position="264"/>
        <end position="364"/>
    </location>
</feature>
<dbReference type="PROSITE" id="PS51294">
    <property type="entry name" value="HTH_MYB"/>
    <property type="match status" value="1"/>
</dbReference>
<dbReference type="SUPFAM" id="SSF46689">
    <property type="entry name" value="Homeodomain-like"/>
    <property type="match status" value="1"/>
</dbReference>
<evidence type="ECO:0000313" key="5">
    <source>
        <dbReference type="EMBL" id="KAG2486650.1"/>
    </source>
</evidence>
<sequence length="1131" mass="115353">MAQLFFPSAGLGHMAGLDGFEHADARLRAKPWSLGEELRFACAHARIGPRWVDICKLFPGRTPLELKNRWHSTIRAKTGRRSALLFAYVRNLAAMAGPPPPGAPLPAPGTPPVTPDDPELRKAALQMALRQLAAGELLAPAAALPAALEEAFGDGMLDRLEPDSGPGSGSGLGPASASGPGPGSGNLSASLSAFLAAGPGSAGPTVPLGGRAHASTGGMVGGAPARGLAAPAGAFSDSARFSGDGGPAARQLAWAQQERAALLAGRSGPPAFQRRSNGEFRGSAPDLFAAGGPHGHPGAGAGPTHGRQGAIVIDDGSRSTHSNSSGSAGHTSEPLAQASSAASRPQQPHWGRAGDRAGAPDGPSAAAAVAAVAAAAATAVNAAGSPDAPGERRKRRLAYGPGAPNGCDNAPPENGSMYDSILDSGSYDVRYDGAVGGTSGRRESYPGSQGPFSGPFSNRSELGPPSGPQLLARGPPSHRSQSDYPDHQGPGANRPNHLHNAQQRHPAAPGGRPQHAAANPGPGPGPTLAASSGLLSPPAQPPASKSLAPLVLGPAWVGTGNPASTKWRSGLDSGANGTAPDEGGRREWDDEGPGAGPVLAKAPRLASFTRSPAAALAGKLAWEEGRGAAALREDGPESDGPHSAPVGSSGAAALAGGAGVAANGRWPEGRLDLALGGADGPQSVPDGSSGPARFGPGRDGRVPPPPAMELNTGPRRGPLQAPAPPSNEGPAPFGIARAQEELRGYGYGQGYGHVRGFEPGYGQAYGQVYDQSFGYDQAYDGEPMDEQHDDPMADDRAALEELARQLEQERAVHLEKLAELQRQRMAAAAAAQAAGRPVLGGTGTGHRPDALHAIAAGGRPGNTAAAPRQAAAQQVAAQHAQQQQQARRQGSHELPHGVSYDSGAIGAKIHMQLNVGAQGRRGSGYSDATDGSGDGPNGSIHAASSPLPRSPSRFAAAQPAAAGRLQLQARESARTGPGPALDRTSAPGRIRDGDDGGRQQDTEALLAAAEALRRLGTAPPPQQQPSRQQAHPQQQQQPQRLLQRPSLPAGQQPPHPQQQQQRPPSHPTAGVPRFQRDSIDADTPGRGRGLEDPLLQERLSHLALGAPEVPLQRNLPAEAFMLNGKPWKVKR</sequence>
<accession>A0A835XTJ5</accession>
<feature type="compositionally biased region" description="Low complexity" evidence="2">
    <location>
        <begin position="173"/>
        <end position="184"/>
    </location>
</feature>
<dbReference type="InterPro" id="IPR009057">
    <property type="entry name" value="Homeodomain-like_sf"/>
</dbReference>
<reference evidence="5" key="1">
    <citation type="journal article" date="2020" name="bioRxiv">
        <title>Comparative genomics of Chlamydomonas.</title>
        <authorList>
            <person name="Craig R.J."/>
            <person name="Hasan A.R."/>
            <person name="Ness R.W."/>
            <person name="Keightley P.D."/>
        </authorList>
    </citation>
    <scope>NUCLEOTIDE SEQUENCE</scope>
    <source>
        <strain evidence="5">CCAP 11/70</strain>
    </source>
</reference>
<keyword evidence="1" id="KW-0175">Coiled coil</keyword>
<dbReference type="GO" id="GO:0005634">
    <property type="term" value="C:nucleus"/>
    <property type="evidence" value="ECO:0007669"/>
    <property type="project" value="TreeGrafter"/>
</dbReference>
<feature type="region of interest" description="Disordered" evidence="2">
    <location>
        <begin position="1016"/>
        <end position="1094"/>
    </location>
</feature>
<feature type="region of interest" description="Disordered" evidence="2">
    <location>
        <begin position="381"/>
        <end position="606"/>
    </location>
</feature>
<feature type="compositionally biased region" description="Basic and acidic residues" evidence="2">
    <location>
        <begin position="989"/>
        <end position="999"/>
    </location>
</feature>
<dbReference type="PROSITE" id="PS50090">
    <property type="entry name" value="MYB_LIKE"/>
    <property type="match status" value="1"/>
</dbReference>
<dbReference type="PANTHER" id="PTHR45614:SF150">
    <property type="entry name" value="MYB-LIKE DNA-BINDING DOMAIN CONTAINING PROTEIN, EXPRESSED"/>
    <property type="match status" value="1"/>
</dbReference>
<evidence type="ECO:0000256" key="1">
    <source>
        <dbReference type="SAM" id="Coils"/>
    </source>
</evidence>
<dbReference type="InterPro" id="IPR001005">
    <property type="entry name" value="SANT/Myb"/>
</dbReference>
<proteinExistence type="predicted"/>
<feature type="region of interest" description="Disordered" evidence="2">
    <location>
        <begin position="916"/>
        <end position="999"/>
    </location>
</feature>
<dbReference type="Pfam" id="PF00249">
    <property type="entry name" value="Myb_DNA-binding"/>
    <property type="match status" value="1"/>
</dbReference>
<organism evidence="5 6">
    <name type="scientific">Edaphochlamys debaryana</name>
    <dbReference type="NCBI Taxonomy" id="47281"/>
    <lineage>
        <taxon>Eukaryota</taxon>
        <taxon>Viridiplantae</taxon>
        <taxon>Chlorophyta</taxon>
        <taxon>core chlorophytes</taxon>
        <taxon>Chlorophyceae</taxon>
        <taxon>CS clade</taxon>
        <taxon>Chlamydomonadales</taxon>
        <taxon>Chlamydomonadales incertae sedis</taxon>
        <taxon>Edaphochlamys</taxon>
    </lineage>
</organism>
<dbReference type="GO" id="GO:0000981">
    <property type="term" value="F:DNA-binding transcription factor activity, RNA polymerase II-specific"/>
    <property type="evidence" value="ECO:0007669"/>
    <property type="project" value="TreeGrafter"/>
</dbReference>
<dbReference type="CDD" id="cd00167">
    <property type="entry name" value="SANT"/>
    <property type="match status" value="1"/>
</dbReference>